<organism evidence="7 8">
    <name type="scientific">Nostocoides japonicum T1-X7</name>
    <dbReference type="NCBI Taxonomy" id="1194083"/>
    <lineage>
        <taxon>Bacteria</taxon>
        <taxon>Bacillati</taxon>
        <taxon>Actinomycetota</taxon>
        <taxon>Actinomycetes</taxon>
        <taxon>Micrococcales</taxon>
        <taxon>Intrasporangiaceae</taxon>
        <taxon>Nostocoides</taxon>
    </lineage>
</organism>
<dbReference type="STRING" id="1194083.BN12_940011"/>
<sequence>MTKGLTIERIVDAAFEVLDEVGIDGLTTRAVADRLGVRPPALYWHLKDKRQLVDEMGTRVWRDIAAAAPGPTGPDDAAAPLRWEDAFRGYARATRRGLLAHRDGARLFSGTFLTDTALIERQEPGLAWLATQGFGPEATTDAFTLVTSFAVGYAIEEQERRQAGAARYSTQAREARVDPERFPLVAASGRRMLGTDPEEVFESLLDILLVAVGTMRAR</sequence>
<evidence type="ECO:0000313" key="8">
    <source>
        <dbReference type="Proteomes" id="UP000035721"/>
    </source>
</evidence>
<dbReference type="GO" id="GO:0046677">
    <property type="term" value="P:response to antibiotic"/>
    <property type="evidence" value="ECO:0007669"/>
    <property type="project" value="InterPro"/>
</dbReference>
<dbReference type="Proteomes" id="UP000035721">
    <property type="component" value="Unassembled WGS sequence"/>
</dbReference>
<dbReference type="GO" id="GO:0045892">
    <property type="term" value="P:negative regulation of DNA-templated transcription"/>
    <property type="evidence" value="ECO:0007669"/>
    <property type="project" value="InterPro"/>
</dbReference>
<dbReference type="Pfam" id="PF00440">
    <property type="entry name" value="TetR_N"/>
    <property type="match status" value="1"/>
</dbReference>
<dbReference type="InterPro" id="IPR050109">
    <property type="entry name" value="HTH-type_TetR-like_transc_reg"/>
</dbReference>
<dbReference type="InterPro" id="IPR004111">
    <property type="entry name" value="Repressor_TetR_C"/>
</dbReference>
<protein>
    <submittedName>
        <fullName evidence="7">Putative TetR-family transcriptional regulator</fullName>
    </submittedName>
</protein>
<dbReference type="InterPro" id="IPR009057">
    <property type="entry name" value="Homeodomain-like_sf"/>
</dbReference>
<keyword evidence="2" id="KW-0805">Transcription regulation</keyword>
<dbReference type="PRINTS" id="PR00455">
    <property type="entry name" value="HTHTETR"/>
</dbReference>
<gene>
    <name evidence="7" type="ORF">BN12_940011</name>
</gene>
<keyword evidence="1" id="KW-0678">Repressor</keyword>
<dbReference type="GO" id="GO:0003700">
    <property type="term" value="F:DNA-binding transcription factor activity"/>
    <property type="evidence" value="ECO:0007669"/>
    <property type="project" value="TreeGrafter"/>
</dbReference>
<evidence type="ECO:0000256" key="5">
    <source>
        <dbReference type="PROSITE-ProRule" id="PRU00335"/>
    </source>
</evidence>
<evidence type="ECO:0000256" key="3">
    <source>
        <dbReference type="ARBA" id="ARBA00023125"/>
    </source>
</evidence>
<dbReference type="OrthoDB" id="3819648at2"/>
<dbReference type="EMBL" id="CAJB01000430">
    <property type="protein sequence ID" value="CCH80457.1"/>
    <property type="molecule type" value="Genomic_DNA"/>
</dbReference>
<dbReference type="PANTHER" id="PTHR30055:SF151">
    <property type="entry name" value="TRANSCRIPTIONAL REGULATORY PROTEIN"/>
    <property type="match status" value="1"/>
</dbReference>
<evidence type="ECO:0000259" key="6">
    <source>
        <dbReference type="PROSITE" id="PS50977"/>
    </source>
</evidence>
<proteinExistence type="predicted"/>
<dbReference type="Gene3D" id="1.10.357.10">
    <property type="entry name" value="Tetracycline Repressor, domain 2"/>
    <property type="match status" value="1"/>
</dbReference>
<evidence type="ECO:0000256" key="1">
    <source>
        <dbReference type="ARBA" id="ARBA00022491"/>
    </source>
</evidence>
<feature type="domain" description="HTH tetR-type" evidence="6">
    <location>
        <begin position="4"/>
        <end position="64"/>
    </location>
</feature>
<comment type="caution">
    <text evidence="7">The sequence shown here is derived from an EMBL/GenBank/DDBJ whole genome shotgun (WGS) entry which is preliminary data.</text>
</comment>
<dbReference type="InterPro" id="IPR001647">
    <property type="entry name" value="HTH_TetR"/>
</dbReference>
<dbReference type="AlphaFoldDB" id="A0A077M5X6"/>
<dbReference type="GO" id="GO:0000976">
    <property type="term" value="F:transcription cis-regulatory region binding"/>
    <property type="evidence" value="ECO:0007669"/>
    <property type="project" value="TreeGrafter"/>
</dbReference>
<reference evidence="7 8" key="1">
    <citation type="journal article" date="2013" name="ISME J.">
        <title>A metabolic model for members of the genus Tetrasphaera involved in enhanced biological phosphorus removal.</title>
        <authorList>
            <person name="Kristiansen R."/>
            <person name="Nguyen H.T.T."/>
            <person name="Saunders A.M."/>
            <person name="Nielsen J.L."/>
            <person name="Wimmer R."/>
            <person name="Le V.Q."/>
            <person name="McIlroy S.J."/>
            <person name="Petrovski S."/>
            <person name="Seviour R.J."/>
            <person name="Calteau A."/>
            <person name="Nielsen K.L."/>
            <person name="Nielsen P.H."/>
        </authorList>
    </citation>
    <scope>NUCLEOTIDE SEQUENCE [LARGE SCALE GENOMIC DNA]</scope>
    <source>
        <strain evidence="7 8">T1-X7</strain>
    </source>
</reference>
<evidence type="ECO:0000256" key="2">
    <source>
        <dbReference type="ARBA" id="ARBA00023015"/>
    </source>
</evidence>
<accession>A0A077M5X6</accession>
<evidence type="ECO:0000256" key="4">
    <source>
        <dbReference type="ARBA" id="ARBA00023163"/>
    </source>
</evidence>
<dbReference type="SUPFAM" id="SSF48498">
    <property type="entry name" value="Tetracyclin repressor-like, C-terminal domain"/>
    <property type="match status" value="1"/>
</dbReference>
<dbReference type="Pfam" id="PF02909">
    <property type="entry name" value="TetR_C_1"/>
    <property type="match status" value="1"/>
</dbReference>
<dbReference type="InterPro" id="IPR036271">
    <property type="entry name" value="Tet_transcr_reg_TetR-rel_C_sf"/>
</dbReference>
<dbReference type="PROSITE" id="PS50977">
    <property type="entry name" value="HTH_TETR_2"/>
    <property type="match status" value="1"/>
</dbReference>
<keyword evidence="8" id="KW-1185">Reference proteome</keyword>
<dbReference type="SUPFAM" id="SSF46689">
    <property type="entry name" value="Homeodomain-like"/>
    <property type="match status" value="1"/>
</dbReference>
<dbReference type="PRINTS" id="PR00400">
    <property type="entry name" value="TETREPRESSOR"/>
</dbReference>
<name>A0A077M5X6_9MICO</name>
<dbReference type="PANTHER" id="PTHR30055">
    <property type="entry name" value="HTH-TYPE TRANSCRIPTIONAL REGULATOR RUTR"/>
    <property type="match status" value="1"/>
</dbReference>
<feature type="DNA-binding region" description="H-T-H motif" evidence="5">
    <location>
        <begin position="27"/>
        <end position="46"/>
    </location>
</feature>
<keyword evidence="3 5" id="KW-0238">DNA-binding</keyword>
<dbReference type="RefSeq" id="WP_048552518.1">
    <property type="nucleotide sequence ID" value="NZ_HF570958.1"/>
</dbReference>
<dbReference type="Gene3D" id="1.10.10.60">
    <property type="entry name" value="Homeodomain-like"/>
    <property type="match status" value="1"/>
</dbReference>
<keyword evidence="4" id="KW-0804">Transcription</keyword>
<dbReference type="InterPro" id="IPR003012">
    <property type="entry name" value="Tet_transcr_reg_TetR"/>
</dbReference>
<evidence type="ECO:0000313" key="7">
    <source>
        <dbReference type="EMBL" id="CCH80457.1"/>
    </source>
</evidence>